<dbReference type="Gene3D" id="1.10.10.10">
    <property type="entry name" value="Winged helix-like DNA-binding domain superfamily/Winged helix DNA-binding domain"/>
    <property type="match status" value="1"/>
</dbReference>
<evidence type="ECO:0000313" key="3">
    <source>
        <dbReference type="Proteomes" id="UP000632498"/>
    </source>
</evidence>
<feature type="domain" description="NrtR DNA-binding winged helix" evidence="1">
    <location>
        <begin position="263"/>
        <end position="322"/>
    </location>
</feature>
<accession>A0A917F9D2</accession>
<gene>
    <name evidence="2" type="ORF">GCM10011332_09600</name>
</gene>
<reference evidence="2" key="2">
    <citation type="submission" date="2020-09" db="EMBL/GenBank/DDBJ databases">
        <authorList>
            <person name="Sun Q."/>
            <person name="Zhou Y."/>
        </authorList>
    </citation>
    <scope>NUCLEOTIDE SEQUENCE</scope>
    <source>
        <strain evidence="2">CGMCC 1.15254</strain>
    </source>
</reference>
<dbReference type="RefSeq" id="WP_188662237.1">
    <property type="nucleotide sequence ID" value="NZ_BMHV01000005.1"/>
</dbReference>
<name>A0A917F9D2_9PROT</name>
<dbReference type="Pfam" id="PF21906">
    <property type="entry name" value="WHD_NrtR"/>
    <property type="match status" value="1"/>
</dbReference>
<dbReference type="CDD" id="cd18873">
    <property type="entry name" value="NUDIX_NadM_like"/>
    <property type="match status" value="1"/>
</dbReference>
<proteinExistence type="predicted"/>
<reference evidence="2" key="1">
    <citation type="journal article" date="2014" name="Int. J. Syst. Evol. Microbiol.">
        <title>Complete genome sequence of Corynebacterium casei LMG S-19264T (=DSM 44701T), isolated from a smear-ripened cheese.</title>
        <authorList>
            <consortium name="US DOE Joint Genome Institute (JGI-PGF)"/>
            <person name="Walter F."/>
            <person name="Albersmeier A."/>
            <person name="Kalinowski J."/>
            <person name="Ruckert C."/>
        </authorList>
    </citation>
    <scope>NUCLEOTIDE SEQUENCE</scope>
    <source>
        <strain evidence="2">CGMCC 1.15254</strain>
    </source>
</reference>
<dbReference type="SUPFAM" id="SSF46785">
    <property type="entry name" value="Winged helix' DNA-binding domain"/>
    <property type="match status" value="1"/>
</dbReference>
<protein>
    <submittedName>
        <fullName evidence="2">NAD regulator</fullName>
    </submittedName>
</protein>
<dbReference type="InterPro" id="IPR036388">
    <property type="entry name" value="WH-like_DNA-bd_sf"/>
</dbReference>
<dbReference type="EMBL" id="BMHV01000005">
    <property type="protein sequence ID" value="GGF58146.1"/>
    <property type="molecule type" value="Genomic_DNA"/>
</dbReference>
<dbReference type="Proteomes" id="UP000632498">
    <property type="component" value="Unassembled WGS sequence"/>
</dbReference>
<evidence type="ECO:0000259" key="1">
    <source>
        <dbReference type="Pfam" id="PF21906"/>
    </source>
</evidence>
<dbReference type="PIRSF" id="PIRSF019423">
    <property type="entry name" value="NMN_biosyn"/>
    <property type="match status" value="1"/>
</dbReference>
<dbReference type="InterPro" id="IPR054105">
    <property type="entry name" value="WHD_NrtR"/>
</dbReference>
<dbReference type="InterPro" id="IPR015797">
    <property type="entry name" value="NUDIX_hydrolase-like_dom_sf"/>
</dbReference>
<sequence length="343" mass="38773">MSGFSASSIENEGSVQIGLTAVIVAVTDAEPRILVVRRVDHALASTEEGAARQGEALSENTLEALPYGPFYPGRHRTLDMGLRSWVEEQAQLDLGYVEQLYTFGDRGRDPRERELGGRILSIGYLALAQEAKPAGAGEALWQNWYRYFPWEDWRDGKPDIITQELEPGLEEWAAKAESPSEIRERFARIDACFGSEEVRWNEDRVLERYQLLYEAGLVTEAARDQDLKTEPNDPSHAMVLDHRRILATAMGRLRGKLKYRPVVFELVPPTFTLFELQKAVEAITGNLLHKQNFRRMVEKSGLVEGTGKFESRTGGRPAETFRYVRDILAERLTAGPRLPVGRR</sequence>
<dbReference type="InterPro" id="IPR011213">
    <property type="entry name" value="NMN_biosyn"/>
</dbReference>
<keyword evidence="3" id="KW-1185">Reference proteome</keyword>
<dbReference type="SUPFAM" id="SSF55811">
    <property type="entry name" value="Nudix"/>
    <property type="match status" value="1"/>
</dbReference>
<evidence type="ECO:0000313" key="2">
    <source>
        <dbReference type="EMBL" id="GGF58146.1"/>
    </source>
</evidence>
<dbReference type="Gene3D" id="3.90.79.10">
    <property type="entry name" value="Nucleoside Triphosphate Pyrophosphohydrolase"/>
    <property type="match status" value="1"/>
</dbReference>
<dbReference type="AlphaFoldDB" id="A0A917F9D2"/>
<comment type="caution">
    <text evidence="2">The sequence shown here is derived from an EMBL/GenBank/DDBJ whole genome shotgun (WGS) entry which is preliminary data.</text>
</comment>
<dbReference type="InterPro" id="IPR036390">
    <property type="entry name" value="WH_DNA-bd_sf"/>
</dbReference>
<organism evidence="2 3">
    <name type="scientific">Terasakiella brassicae</name>
    <dbReference type="NCBI Taxonomy" id="1634917"/>
    <lineage>
        <taxon>Bacteria</taxon>
        <taxon>Pseudomonadati</taxon>
        <taxon>Pseudomonadota</taxon>
        <taxon>Alphaproteobacteria</taxon>
        <taxon>Rhodospirillales</taxon>
        <taxon>Terasakiellaceae</taxon>
        <taxon>Terasakiella</taxon>
    </lineage>
</organism>